<keyword evidence="15" id="KW-1185">Reference proteome</keyword>
<dbReference type="PANTHER" id="PTHR12283:SF6">
    <property type="entry name" value="GLUTAMINYL-PEPTIDE CYCLOTRANSFERASE-RELATED"/>
    <property type="match status" value="1"/>
</dbReference>
<evidence type="ECO:0000256" key="12">
    <source>
        <dbReference type="SAM" id="SignalP"/>
    </source>
</evidence>
<sequence>MLGLHGVVSIVDTFSCLLLILKSHALQWPRKPSALSDDSLEQIAARVTTPEWQSDFNQTLDNICVERQPGTEAHAKVRQFIVTELRSLDWTVDELSFSAQTPHGRKPFTNLVATLDTLACHRLVLACHYDSKVMKNFVAATDSAVPCSQMINIVKILDPELKSHRDRKTGLTLQLIFFDGEEAFKQWSSTDSLYGSRQLAEVWHRSRFVYGSENQCQPAAGKNLISELDRIELFVLLDLIGSKNPSFYSFFADTKELFDQMTEVEQRLNGLGLMEGGRTKYFTGKGLFAAIDDDHIPFMRKDVPILHIIPHPFPRVWHKPSDNKHNLDWPTIRNLNKIFSAFLAWYMEL</sequence>
<dbReference type="EC" id="2.3.2.5" evidence="4"/>
<keyword evidence="10" id="KW-1015">Disulfide bond</keyword>
<keyword evidence="8" id="KW-0479">Metal-binding</keyword>
<evidence type="ECO:0000256" key="8">
    <source>
        <dbReference type="ARBA" id="ARBA00022723"/>
    </source>
</evidence>
<dbReference type="PANTHER" id="PTHR12283">
    <property type="entry name" value="GLUTAMINYL-PEPTIDE CYCLOTRANSFERASE"/>
    <property type="match status" value="1"/>
</dbReference>
<evidence type="ECO:0000256" key="11">
    <source>
        <dbReference type="ARBA" id="ARBA00023315"/>
    </source>
</evidence>
<comment type="subcellular location">
    <subcellularLocation>
        <location evidence="2">Secreted</location>
    </subcellularLocation>
</comment>
<evidence type="ECO:0000256" key="1">
    <source>
        <dbReference type="ARBA" id="ARBA00000001"/>
    </source>
</evidence>
<name>A0A1V9XIU2_9ACAR</name>
<dbReference type="OrthoDB" id="3907302at2759"/>
<keyword evidence="9" id="KW-0862">Zinc</keyword>
<evidence type="ECO:0000256" key="2">
    <source>
        <dbReference type="ARBA" id="ARBA00004613"/>
    </source>
</evidence>
<dbReference type="GO" id="GO:0005576">
    <property type="term" value="C:extracellular region"/>
    <property type="evidence" value="ECO:0007669"/>
    <property type="project" value="UniProtKB-SubCell"/>
</dbReference>
<dbReference type="InterPro" id="IPR040234">
    <property type="entry name" value="QC/QCL"/>
</dbReference>
<comment type="caution">
    <text evidence="14">The sequence shown here is derived from an EMBL/GenBank/DDBJ whole genome shotgun (WGS) entry which is preliminary data.</text>
</comment>
<keyword evidence="12" id="KW-0732">Signal</keyword>
<evidence type="ECO:0000256" key="9">
    <source>
        <dbReference type="ARBA" id="ARBA00022833"/>
    </source>
</evidence>
<dbReference type="Proteomes" id="UP000192247">
    <property type="component" value="Unassembled WGS sequence"/>
</dbReference>
<comment type="similarity">
    <text evidence="3">Belongs to the glutaminyl-peptide cyclotransferase family.</text>
</comment>
<evidence type="ECO:0000256" key="6">
    <source>
        <dbReference type="ARBA" id="ARBA00022525"/>
    </source>
</evidence>
<dbReference type="AlphaFoldDB" id="A0A1V9XIU2"/>
<feature type="signal peptide" evidence="12">
    <location>
        <begin position="1"/>
        <end position="25"/>
    </location>
</feature>
<dbReference type="FunFam" id="3.40.630.10:FF:000029">
    <property type="entry name" value="Glutaminyl-peptide cyclotransferase"/>
    <property type="match status" value="1"/>
</dbReference>
<dbReference type="CDD" id="cd03880">
    <property type="entry name" value="M28_QC_like"/>
    <property type="match status" value="1"/>
</dbReference>
<evidence type="ECO:0000256" key="5">
    <source>
        <dbReference type="ARBA" id="ARBA00016861"/>
    </source>
</evidence>
<comment type="catalytic activity">
    <reaction evidence="1">
        <text>N-terminal L-glutaminyl-[peptide] = N-terminal 5-oxo-L-prolyl-[peptide] + NH4(+)</text>
        <dbReference type="Rhea" id="RHEA:23652"/>
        <dbReference type="Rhea" id="RHEA-COMP:11736"/>
        <dbReference type="Rhea" id="RHEA-COMP:11846"/>
        <dbReference type="ChEBI" id="CHEBI:28938"/>
        <dbReference type="ChEBI" id="CHEBI:64722"/>
        <dbReference type="ChEBI" id="CHEBI:87215"/>
        <dbReference type="EC" id="2.3.2.5"/>
    </reaction>
</comment>
<evidence type="ECO:0000256" key="3">
    <source>
        <dbReference type="ARBA" id="ARBA00006014"/>
    </source>
</evidence>
<dbReference type="InterPro" id="IPR007484">
    <property type="entry name" value="Peptidase_M28"/>
</dbReference>
<protein>
    <recommendedName>
        <fullName evidence="5">Glutaminyl-peptide cyclotransferase</fullName>
        <ecNumber evidence="4">2.3.2.5</ecNumber>
    </recommendedName>
</protein>
<keyword evidence="7 14" id="KW-0808">Transferase</keyword>
<dbReference type="STRING" id="418985.A0A1V9XIU2"/>
<organism evidence="14 15">
    <name type="scientific">Tropilaelaps mercedesae</name>
    <dbReference type="NCBI Taxonomy" id="418985"/>
    <lineage>
        <taxon>Eukaryota</taxon>
        <taxon>Metazoa</taxon>
        <taxon>Ecdysozoa</taxon>
        <taxon>Arthropoda</taxon>
        <taxon>Chelicerata</taxon>
        <taxon>Arachnida</taxon>
        <taxon>Acari</taxon>
        <taxon>Parasitiformes</taxon>
        <taxon>Mesostigmata</taxon>
        <taxon>Gamasina</taxon>
        <taxon>Dermanyssoidea</taxon>
        <taxon>Laelapidae</taxon>
        <taxon>Tropilaelaps</taxon>
    </lineage>
</organism>
<accession>A0A1V9XIU2</accession>
<dbReference type="InterPro" id="IPR037457">
    <property type="entry name" value="M28_QC"/>
</dbReference>
<dbReference type="EMBL" id="MNPL01009914">
    <property type="protein sequence ID" value="OQR73454.1"/>
    <property type="molecule type" value="Genomic_DNA"/>
</dbReference>
<feature type="chain" id="PRO_5012484004" description="Glutaminyl-peptide cyclotransferase" evidence="12">
    <location>
        <begin position="26"/>
        <end position="349"/>
    </location>
</feature>
<evidence type="ECO:0000256" key="10">
    <source>
        <dbReference type="ARBA" id="ARBA00023157"/>
    </source>
</evidence>
<evidence type="ECO:0000313" key="14">
    <source>
        <dbReference type="EMBL" id="OQR73454.1"/>
    </source>
</evidence>
<dbReference type="GO" id="GO:0008270">
    <property type="term" value="F:zinc ion binding"/>
    <property type="evidence" value="ECO:0007669"/>
    <property type="project" value="TreeGrafter"/>
</dbReference>
<evidence type="ECO:0000256" key="7">
    <source>
        <dbReference type="ARBA" id="ARBA00022679"/>
    </source>
</evidence>
<dbReference type="Gene3D" id="3.40.630.10">
    <property type="entry name" value="Zn peptidases"/>
    <property type="match status" value="1"/>
</dbReference>
<dbReference type="GO" id="GO:0016603">
    <property type="term" value="F:glutaminyl-peptide cyclotransferase activity"/>
    <property type="evidence" value="ECO:0007669"/>
    <property type="project" value="UniProtKB-EC"/>
</dbReference>
<dbReference type="InParanoid" id="A0A1V9XIU2"/>
<evidence type="ECO:0000256" key="4">
    <source>
        <dbReference type="ARBA" id="ARBA00012012"/>
    </source>
</evidence>
<evidence type="ECO:0000259" key="13">
    <source>
        <dbReference type="Pfam" id="PF04389"/>
    </source>
</evidence>
<dbReference type="FunCoup" id="A0A1V9XIU2">
    <property type="interactions" value="7"/>
</dbReference>
<evidence type="ECO:0000313" key="15">
    <source>
        <dbReference type="Proteomes" id="UP000192247"/>
    </source>
</evidence>
<keyword evidence="6" id="KW-0964">Secreted</keyword>
<dbReference type="Pfam" id="PF04389">
    <property type="entry name" value="Peptidase_M28"/>
    <property type="match status" value="1"/>
</dbReference>
<keyword evidence="11" id="KW-0012">Acyltransferase</keyword>
<gene>
    <name evidence="14" type="ORF">BIW11_09719</name>
</gene>
<feature type="domain" description="Peptidase M28" evidence="13">
    <location>
        <begin position="110"/>
        <end position="342"/>
    </location>
</feature>
<proteinExistence type="inferred from homology"/>
<reference evidence="14 15" key="1">
    <citation type="journal article" date="2017" name="Gigascience">
        <title>Draft genome of the honey bee ectoparasitic mite, Tropilaelaps mercedesae, is shaped by the parasitic life history.</title>
        <authorList>
            <person name="Dong X."/>
            <person name="Armstrong S.D."/>
            <person name="Xia D."/>
            <person name="Makepeace B.L."/>
            <person name="Darby A.C."/>
            <person name="Kadowaki T."/>
        </authorList>
    </citation>
    <scope>NUCLEOTIDE SEQUENCE [LARGE SCALE GENOMIC DNA]</scope>
    <source>
        <strain evidence="14">Wuxi-XJTLU</strain>
    </source>
</reference>
<dbReference type="SUPFAM" id="SSF53187">
    <property type="entry name" value="Zn-dependent exopeptidases"/>
    <property type="match status" value="1"/>
</dbReference>